<dbReference type="PANTHER" id="PTHR31527:SF0">
    <property type="entry name" value="RE64534P"/>
    <property type="match status" value="1"/>
</dbReference>
<dbReference type="InParanoid" id="A0A7M3T537"/>
<evidence type="ECO:0000259" key="1">
    <source>
        <dbReference type="Pfam" id="PF09347"/>
    </source>
</evidence>
<reference evidence="2 3" key="1">
    <citation type="journal article" date="2018" name="Int. J. Syst. Evol. Microbiol.">
        <title>Epidermidibacterium keratini gen. nov., sp. nov., a member of the family Sporichthyaceae, isolated from keratin epidermis.</title>
        <authorList>
            <person name="Lee D.G."/>
            <person name="Trujillo M.E."/>
            <person name="Kang S."/>
            <person name="Nam J.J."/>
            <person name="Kim Y.J."/>
        </authorList>
    </citation>
    <scope>NUCLEOTIDE SEQUENCE [LARGE SCALE GENOMIC DNA]</scope>
    <source>
        <strain evidence="2 3">EPI-7</strain>
    </source>
</reference>
<organism evidence="2 3">
    <name type="scientific">Epidermidibacterium keratini</name>
    <dbReference type="NCBI Taxonomy" id="1891644"/>
    <lineage>
        <taxon>Bacteria</taxon>
        <taxon>Bacillati</taxon>
        <taxon>Actinomycetota</taxon>
        <taxon>Actinomycetes</taxon>
        <taxon>Sporichthyales</taxon>
        <taxon>Sporichthyaceae</taxon>
        <taxon>Epidermidibacterium</taxon>
    </lineage>
</organism>
<feature type="domain" description="DUF1989" evidence="1">
    <location>
        <begin position="3"/>
        <end position="167"/>
    </location>
</feature>
<dbReference type="KEGG" id="eke:EK0264_00340"/>
<dbReference type="RefSeq" id="WP_159541852.1">
    <property type="nucleotide sequence ID" value="NZ_CP047156.1"/>
</dbReference>
<evidence type="ECO:0000313" key="3">
    <source>
        <dbReference type="Proteomes" id="UP000463857"/>
    </source>
</evidence>
<dbReference type="EMBL" id="CP047156">
    <property type="protein sequence ID" value="QHB98900.1"/>
    <property type="molecule type" value="Genomic_DNA"/>
</dbReference>
<sequence>MELAARSGTTVGLTAGDELVVTNTHGQQVVDTWALSASEASRFMSASHTCMRLGRLLIGEGDALLDNTRQPMLTLVRDTSPGDHDLLVPSCDAARYRELGVAGYHDSCHDNFFQALADAGLDAPPSVPQPLNLFMRVPIQPDGSFAIESPRARAGDLVRLRALQDLVVVLSACPQDVAPTNGEGRTPTGVEYDVVRG</sequence>
<dbReference type="PANTHER" id="PTHR31527">
    <property type="entry name" value="RE64534P"/>
    <property type="match status" value="1"/>
</dbReference>
<dbReference type="OrthoDB" id="9772660at2"/>
<keyword evidence="3" id="KW-1185">Reference proteome</keyword>
<proteinExistence type="predicted"/>
<gene>
    <name evidence="2" type="ORF">EK0264_00340</name>
</gene>
<protein>
    <submittedName>
        <fullName evidence="2">DUF1989 domain-containing protein</fullName>
    </submittedName>
</protein>
<evidence type="ECO:0000313" key="2">
    <source>
        <dbReference type="EMBL" id="QHB98900.1"/>
    </source>
</evidence>
<name>A0A7M3T537_9ACTN</name>
<dbReference type="InterPro" id="IPR018959">
    <property type="entry name" value="DUF1989"/>
</dbReference>
<dbReference type="Pfam" id="PF09347">
    <property type="entry name" value="DUF1989"/>
    <property type="match status" value="1"/>
</dbReference>
<accession>A0A7M3T537</accession>
<dbReference type="Proteomes" id="UP000463857">
    <property type="component" value="Chromosome"/>
</dbReference>
<dbReference type="AlphaFoldDB" id="A0A7M3T537"/>